<dbReference type="AlphaFoldDB" id="A0A081RF15"/>
<comment type="caution">
    <text evidence="1">The sequence shown here is derived from an EMBL/GenBank/DDBJ whole genome shotgun (WGS) entry which is preliminary data.</text>
</comment>
<evidence type="ECO:0000313" key="2">
    <source>
        <dbReference type="Proteomes" id="UP000028411"/>
    </source>
</evidence>
<evidence type="ECO:0000313" key="1">
    <source>
        <dbReference type="EMBL" id="KEQ53788.1"/>
    </source>
</evidence>
<protein>
    <submittedName>
        <fullName evidence="1">Uncharacterized protein</fullName>
    </submittedName>
</protein>
<accession>A0A081RF15</accession>
<gene>
    <name evidence="1" type="ORF">BV95_02004</name>
</gene>
<dbReference type="Proteomes" id="UP000028411">
    <property type="component" value="Unassembled WGS sequence"/>
</dbReference>
<sequence length="73" mass="7862">MFSDPALMQGLSCLALTGSVIDALRTVNTREVLVALMAVGGVGLRVRPLTTSPSMSKFSRDFTLPFVFLGHYT</sequence>
<name>A0A081RF15_SPHCR</name>
<proteinExistence type="predicted"/>
<organism evidence="1 2">
    <name type="scientific">Sphingobium chlorophenolicum</name>
    <dbReference type="NCBI Taxonomy" id="46429"/>
    <lineage>
        <taxon>Bacteria</taxon>
        <taxon>Pseudomonadati</taxon>
        <taxon>Pseudomonadota</taxon>
        <taxon>Alphaproteobacteria</taxon>
        <taxon>Sphingomonadales</taxon>
        <taxon>Sphingomonadaceae</taxon>
        <taxon>Sphingobium</taxon>
    </lineage>
</organism>
<reference evidence="1 2" key="1">
    <citation type="submission" date="2014-02" db="EMBL/GenBank/DDBJ databases">
        <title>Whole genome sequence of Sphingobium chlorophenolicum NBRC 16172.</title>
        <authorList>
            <person name="Gan H.M."/>
            <person name="Gan H.Y."/>
            <person name="Chew T.H."/>
            <person name="Savka M.A."/>
        </authorList>
    </citation>
    <scope>NUCLEOTIDE SEQUENCE [LARGE SCALE GENOMIC DNA]</scope>
    <source>
        <strain evidence="1 2">NBRC 16172</strain>
    </source>
</reference>
<dbReference type="EMBL" id="JFHR01000018">
    <property type="protein sequence ID" value="KEQ53788.1"/>
    <property type="molecule type" value="Genomic_DNA"/>
</dbReference>